<dbReference type="InterPro" id="IPR007886">
    <property type="entry name" value="AlaDH/PNT_N"/>
</dbReference>
<keyword evidence="7" id="KW-0560">Oxidoreductase</keyword>
<dbReference type="InterPro" id="IPR036291">
    <property type="entry name" value="NAD(P)-bd_dom_sf"/>
</dbReference>
<dbReference type="GO" id="GO:0004754">
    <property type="term" value="F:saccharopine dehydrogenase (NAD+, L-lysine-forming) activity"/>
    <property type="evidence" value="ECO:0007669"/>
    <property type="project" value="UniProtKB-EC"/>
</dbReference>
<gene>
    <name evidence="16" type="ORF">SAMN04488071_1950</name>
</gene>
<name>A0A1G6ZTZ2_9PROT</name>
<evidence type="ECO:0000313" key="17">
    <source>
        <dbReference type="Proteomes" id="UP000183685"/>
    </source>
</evidence>
<dbReference type="EMBL" id="FNAK01000004">
    <property type="protein sequence ID" value="SDE06019.1"/>
    <property type="molecule type" value="Genomic_DNA"/>
</dbReference>
<dbReference type="CDD" id="cd12188">
    <property type="entry name" value="SDH"/>
    <property type="match status" value="1"/>
</dbReference>
<evidence type="ECO:0000259" key="14">
    <source>
        <dbReference type="SMART" id="SM01002"/>
    </source>
</evidence>
<proteinExistence type="inferred from homology"/>
<organism evidence="16 17">
    <name type="scientific">Kordiimonas lacus</name>
    <dbReference type="NCBI Taxonomy" id="637679"/>
    <lineage>
        <taxon>Bacteria</taxon>
        <taxon>Pseudomonadati</taxon>
        <taxon>Pseudomonadota</taxon>
        <taxon>Alphaproteobacteria</taxon>
        <taxon>Kordiimonadales</taxon>
        <taxon>Kordiimonadaceae</taxon>
        <taxon>Kordiimonas</taxon>
    </lineage>
</organism>
<evidence type="ECO:0000256" key="8">
    <source>
        <dbReference type="ARBA" id="ARBA00023027"/>
    </source>
</evidence>
<keyword evidence="17" id="KW-1185">Reference proteome</keyword>
<evidence type="ECO:0000256" key="12">
    <source>
        <dbReference type="PIRSR" id="PIRSR018250-1"/>
    </source>
</evidence>
<protein>
    <recommendedName>
        <fullName evidence="5">Saccharopine dehydrogenase [NAD(+), L-lysine-forming]</fullName>
        <ecNumber evidence="4">1.5.1.7</ecNumber>
    </recommendedName>
    <alternativeName>
        <fullName evidence="10">Lysine--2-oxoglutarate reductase</fullName>
    </alternativeName>
</protein>
<dbReference type="Pfam" id="PF05222">
    <property type="entry name" value="AlaDh_PNT_N"/>
    <property type="match status" value="1"/>
</dbReference>
<evidence type="ECO:0000256" key="11">
    <source>
        <dbReference type="ARBA" id="ARBA00047860"/>
    </source>
</evidence>
<comment type="pathway">
    <text evidence="1">Amino-acid biosynthesis; L-lysine biosynthesis via AAA pathway; L-lysine from L-alpha-aminoadipate (fungal route): step 3/3.</text>
</comment>
<feature type="domain" description="Alanine dehydrogenase/pyridine nucleotide transhydrogenase N-terminal" evidence="15">
    <location>
        <begin position="7"/>
        <end position="141"/>
    </location>
</feature>
<evidence type="ECO:0000256" key="6">
    <source>
        <dbReference type="ARBA" id="ARBA00022605"/>
    </source>
</evidence>
<evidence type="ECO:0000259" key="15">
    <source>
        <dbReference type="SMART" id="SM01003"/>
    </source>
</evidence>
<feature type="binding site" evidence="13">
    <location>
        <position position="267"/>
    </location>
    <ligand>
        <name>NAD(+)</name>
        <dbReference type="ChEBI" id="CHEBI:57540"/>
    </ligand>
</feature>
<evidence type="ECO:0000256" key="9">
    <source>
        <dbReference type="ARBA" id="ARBA00023157"/>
    </source>
</evidence>
<dbReference type="GO" id="GO:0005737">
    <property type="term" value="C:cytoplasm"/>
    <property type="evidence" value="ECO:0007669"/>
    <property type="project" value="TreeGrafter"/>
</dbReference>
<evidence type="ECO:0000256" key="10">
    <source>
        <dbReference type="ARBA" id="ARBA00033228"/>
    </source>
</evidence>
<dbReference type="Proteomes" id="UP000183685">
    <property type="component" value="Unassembled WGS sequence"/>
</dbReference>
<dbReference type="SUPFAM" id="SSF52283">
    <property type="entry name" value="Formate/glycerate dehydrogenase catalytic domain-like"/>
    <property type="match status" value="1"/>
</dbReference>
<evidence type="ECO:0000256" key="5">
    <source>
        <dbReference type="ARBA" id="ARBA00021221"/>
    </source>
</evidence>
<dbReference type="AlphaFoldDB" id="A0A1G6ZTZ2"/>
<reference evidence="16 17" key="1">
    <citation type="submission" date="2016-10" db="EMBL/GenBank/DDBJ databases">
        <authorList>
            <person name="de Groot N.N."/>
        </authorList>
    </citation>
    <scope>NUCLEOTIDE SEQUENCE [LARGE SCALE GENOMIC DNA]</scope>
    <source>
        <strain evidence="16 17">CGMCC 1.9109</strain>
    </source>
</reference>
<dbReference type="EC" id="1.5.1.7" evidence="4"/>
<comment type="catalytic activity">
    <reaction evidence="11">
        <text>L-saccharopine + NAD(+) + H2O = L-lysine + 2-oxoglutarate + NADH + H(+)</text>
        <dbReference type="Rhea" id="RHEA:12440"/>
        <dbReference type="ChEBI" id="CHEBI:15377"/>
        <dbReference type="ChEBI" id="CHEBI:15378"/>
        <dbReference type="ChEBI" id="CHEBI:16810"/>
        <dbReference type="ChEBI" id="CHEBI:32551"/>
        <dbReference type="ChEBI" id="CHEBI:57540"/>
        <dbReference type="ChEBI" id="CHEBI:57945"/>
        <dbReference type="ChEBI" id="CHEBI:57951"/>
        <dbReference type="EC" id="1.5.1.7"/>
    </reaction>
</comment>
<dbReference type="InterPro" id="IPR007698">
    <property type="entry name" value="AlaDH/PNT_NAD(H)-bd"/>
</dbReference>
<dbReference type="Pfam" id="PF01262">
    <property type="entry name" value="AlaDh_PNT_C"/>
    <property type="match status" value="1"/>
</dbReference>
<evidence type="ECO:0000256" key="2">
    <source>
        <dbReference type="ARBA" id="ARBA00005689"/>
    </source>
</evidence>
<feature type="binding site" evidence="13">
    <location>
        <begin position="197"/>
        <end position="198"/>
    </location>
    <ligand>
        <name>NAD(+)</name>
        <dbReference type="ChEBI" id="CHEBI:57540"/>
    </ligand>
</feature>
<evidence type="ECO:0000313" key="16">
    <source>
        <dbReference type="EMBL" id="SDE06019.1"/>
    </source>
</evidence>
<accession>A0A1G6ZTZ2</accession>
<evidence type="ECO:0000256" key="4">
    <source>
        <dbReference type="ARBA" id="ARBA00012847"/>
    </source>
</evidence>
<dbReference type="InterPro" id="IPR051168">
    <property type="entry name" value="AASS"/>
</dbReference>
<keyword evidence="8 13" id="KW-0520">NAD</keyword>
<feature type="binding site" evidence="13">
    <location>
        <begin position="302"/>
        <end position="305"/>
    </location>
    <ligand>
        <name>NAD(+)</name>
        <dbReference type="ChEBI" id="CHEBI:57540"/>
    </ligand>
</feature>
<evidence type="ECO:0000256" key="7">
    <source>
        <dbReference type="ARBA" id="ARBA00023002"/>
    </source>
</evidence>
<feature type="active site" description="Proton donor" evidence="12">
    <location>
        <position position="95"/>
    </location>
</feature>
<evidence type="ECO:0000256" key="3">
    <source>
        <dbReference type="ARBA" id="ARBA00011245"/>
    </source>
</evidence>
<feature type="active site" description="Proton acceptor" evidence="12">
    <location>
        <position position="77"/>
    </location>
</feature>
<comment type="subunit">
    <text evidence="3">Monomer.</text>
</comment>
<dbReference type="STRING" id="637679.GCA_001550055_01905"/>
<dbReference type="SMART" id="SM01003">
    <property type="entry name" value="AlaDh_PNT_N"/>
    <property type="match status" value="1"/>
</dbReference>
<sequence length="357" mass="39141">MGKQILWLREEARTTERRTPLLPEGAKELIDAGFEVVVEKSEKRIIDNAAYEAAGCTMAEPGAWEKAPKDAVILGLKELPKTPDVLAHTHIYFAHAFKEQSGWQALLTRFLNGHGSLLDIEYMTKNDGKRVVAFGYWAGYMGAALGLLEWHDKRAGRASYIAEGLTPFESADTLDALIRDHAQDGKAPTALVIGAGGRSGKGAAEILERHGVKVTKWGRKETTNLDRDAILDHDILINCAFVAHQIPAFLTKDHLKGGHRLSVISDVSCDPFSDFNPLPLYSEPTSWAAPAIKVDGVDLIAIDNLPSLLPTEASMEFAGLLLPYLKALPERDQNEVWRNCDAAFQSACDAMIKKKAS</sequence>
<comment type="similarity">
    <text evidence="2">Belongs to the AlaDH/PNT family.</text>
</comment>
<keyword evidence="9" id="KW-1015">Disulfide bond</keyword>
<dbReference type="GO" id="GO:0019878">
    <property type="term" value="P:lysine biosynthetic process via aminoadipic acid"/>
    <property type="evidence" value="ECO:0007669"/>
    <property type="project" value="UniProtKB-UniPathway"/>
</dbReference>
<dbReference type="PANTHER" id="PTHR11133">
    <property type="entry name" value="SACCHAROPINE DEHYDROGENASE"/>
    <property type="match status" value="1"/>
</dbReference>
<evidence type="ECO:0000256" key="1">
    <source>
        <dbReference type="ARBA" id="ARBA00004884"/>
    </source>
</evidence>
<feature type="domain" description="Alanine dehydrogenase/pyridine nucleotide transhydrogenase NAD(H)-binding" evidence="14">
    <location>
        <begin position="177"/>
        <end position="301"/>
    </location>
</feature>
<dbReference type="UniPathway" id="UPA00033">
    <property type="reaction ID" value="UER00034"/>
</dbReference>
<dbReference type="PIRSF" id="PIRSF018250">
    <property type="entry name" value="Saccharopine_DH_Lys"/>
    <property type="match status" value="1"/>
</dbReference>
<feature type="binding site" evidence="13">
    <location>
        <position position="222"/>
    </location>
    <ligand>
        <name>NAD(+)</name>
        <dbReference type="ChEBI" id="CHEBI:57540"/>
    </ligand>
</feature>
<dbReference type="SMART" id="SM01002">
    <property type="entry name" value="AlaDh_PNT_C"/>
    <property type="match status" value="1"/>
</dbReference>
<dbReference type="RefSeq" id="WP_068304279.1">
    <property type="nucleotide sequence ID" value="NZ_FNAK01000004.1"/>
</dbReference>
<dbReference type="SUPFAM" id="SSF51735">
    <property type="entry name" value="NAD(P)-binding Rossmann-fold domains"/>
    <property type="match status" value="1"/>
</dbReference>
<dbReference type="PANTHER" id="PTHR11133:SF23">
    <property type="entry name" value="SACCHAROPINE DEHYDROGENASE [NAD(+), L-LYSINE-FORMING]"/>
    <property type="match status" value="1"/>
</dbReference>
<evidence type="ECO:0000256" key="13">
    <source>
        <dbReference type="PIRSR" id="PIRSR018250-3"/>
    </source>
</evidence>
<dbReference type="Gene3D" id="3.40.50.720">
    <property type="entry name" value="NAD(P)-binding Rossmann-like Domain"/>
    <property type="match status" value="2"/>
</dbReference>
<keyword evidence="6" id="KW-0028">Amino-acid biosynthesis</keyword>
<dbReference type="InterPro" id="IPR027281">
    <property type="entry name" value="Lys1"/>
</dbReference>